<dbReference type="Proteomes" id="UP001397290">
    <property type="component" value="Unassembled WGS sequence"/>
</dbReference>
<dbReference type="PROSITE" id="PS00138">
    <property type="entry name" value="SUBTILASE_SER"/>
    <property type="match status" value="1"/>
</dbReference>
<reference evidence="11 12" key="1">
    <citation type="submission" date="2020-02" db="EMBL/GenBank/DDBJ databases">
        <title>Comparative genomics of the hypocrealean fungal genus Beauvera.</title>
        <authorList>
            <person name="Showalter D.N."/>
            <person name="Bushley K.E."/>
            <person name="Rehner S.A."/>
        </authorList>
    </citation>
    <scope>NUCLEOTIDE SEQUENCE [LARGE SCALE GENOMIC DNA]</scope>
    <source>
        <strain evidence="11 12">ARSEF4384</strain>
    </source>
</reference>
<dbReference type="Gene3D" id="3.40.50.200">
    <property type="entry name" value="Peptidase S8/S53 domain"/>
    <property type="match status" value="1"/>
</dbReference>
<accession>A0AAW0S1N7</accession>
<dbReference type="SUPFAM" id="SSF54897">
    <property type="entry name" value="Protease propeptides/inhibitors"/>
    <property type="match status" value="1"/>
</dbReference>
<keyword evidence="7" id="KW-0865">Zymogen</keyword>
<dbReference type="GO" id="GO:0046872">
    <property type="term" value="F:metal ion binding"/>
    <property type="evidence" value="ECO:0007669"/>
    <property type="project" value="UniProtKB-UniRule"/>
</dbReference>
<keyword evidence="6 8" id="KW-0106">Calcium</keyword>
<comment type="cofactor">
    <cofactor evidence="8">
        <name>Ca(2+)</name>
        <dbReference type="ChEBI" id="CHEBI:29108"/>
    </cofactor>
    <text evidence="8">Binds 1 Ca(2+) ion per subunit.</text>
</comment>
<keyword evidence="9" id="KW-0732">Signal</keyword>
<dbReference type="GO" id="GO:0005576">
    <property type="term" value="C:extracellular region"/>
    <property type="evidence" value="ECO:0007669"/>
    <property type="project" value="UniProtKB-SubCell"/>
</dbReference>
<evidence type="ECO:0000256" key="1">
    <source>
        <dbReference type="ARBA" id="ARBA00004239"/>
    </source>
</evidence>
<dbReference type="CDD" id="cd11377">
    <property type="entry name" value="Pro-peptidase_S53"/>
    <property type="match status" value="1"/>
</dbReference>
<feature type="chain" id="PRO_5043911999" description="Peptidase S53 domain-containing protein" evidence="9">
    <location>
        <begin position="20"/>
        <end position="558"/>
    </location>
</feature>
<proteinExistence type="predicted"/>
<keyword evidence="2 8" id="KW-0645">Protease</keyword>
<dbReference type="EMBL" id="JAAHCF010000093">
    <property type="protein sequence ID" value="KAK8148370.1"/>
    <property type="molecule type" value="Genomic_DNA"/>
</dbReference>
<evidence type="ECO:0000256" key="4">
    <source>
        <dbReference type="ARBA" id="ARBA00022801"/>
    </source>
</evidence>
<keyword evidence="3 8" id="KW-0479">Metal-binding</keyword>
<dbReference type="SUPFAM" id="SSF52743">
    <property type="entry name" value="Subtilisin-like"/>
    <property type="match status" value="1"/>
</dbReference>
<dbReference type="InterPro" id="IPR023828">
    <property type="entry name" value="Peptidase_S8_Ser-AS"/>
</dbReference>
<comment type="caution">
    <text evidence="11">The sequence shown here is derived from an EMBL/GenBank/DDBJ whole genome shotgun (WGS) entry which is preliminary data.</text>
</comment>
<keyword evidence="5 8" id="KW-0720">Serine protease</keyword>
<organism evidence="11 12">
    <name type="scientific">Beauveria asiatica</name>
    <dbReference type="NCBI Taxonomy" id="1069075"/>
    <lineage>
        <taxon>Eukaryota</taxon>
        <taxon>Fungi</taxon>
        <taxon>Dikarya</taxon>
        <taxon>Ascomycota</taxon>
        <taxon>Pezizomycotina</taxon>
        <taxon>Sordariomycetes</taxon>
        <taxon>Hypocreomycetidae</taxon>
        <taxon>Hypocreales</taxon>
        <taxon>Cordycipitaceae</taxon>
        <taxon>Beauveria</taxon>
    </lineage>
</organism>
<protein>
    <recommendedName>
        <fullName evidence="10">Peptidase S53 domain-containing protein</fullName>
    </recommendedName>
</protein>
<evidence type="ECO:0000256" key="6">
    <source>
        <dbReference type="ARBA" id="ARBA00022837"/>
    </source>
</evidence>
<dbReference type="InterPro" id="IPR036852">
    <property type="entry name" value="Peptidase_S8/S53_dom_sf"/>
</dbReference>
<feature type="binding site" evidence="8">
    <location>
        <position position="520"/>
    </location>
    <ligand>
        <name>Ca(2+)</name>
        <dbReference type="ChEBI" id="CHEBI:29108"/>
    </ligand>
</feature>
<feature type="signal peptide" evidence="9">
    <location>
        <begin position="1"/>
        <end position="19"/>
    </location>
</feature>
<feature type="domain" description="Peptidase S53" evidence="10">
    <location>
        <begin position="199"/>
        <end position="558"/>
    </location>
</feature>
<dbReference type="Pfam" id="PF09286">
    <property type="entry name" value="Pro-kuma_activ"/>
    <property type="match status" value="1"/>
</dbReference>
<sequence>MVALSKVCFAAIAASGVLCAPTPGPLAKFAELKRVPAQWTTEGRAPGETVIKARIGVKQNNIEGLQQKLLDIAHPNSANYGKWLSKEEVEKYTAPADSHVAAVKAWLASAGVNNVAHDNDWLEFTAPVSKMEALLDAKYEWFTHASTGLRLPRTKQYSVPENLHSVIDVITPTTALYHNMGPEKSNKGAHSKRQTDTDLTTPAYIRSAYNVDYTSKGSQTIATSAFQSVGASHSDFAAFAEQYQPGLADFTDISVNGATNDGQAGQEPEGNLDTQYAGAVASPNPSQFLSCGPADPFEDGLLSFSQYLNSASSPPSTVSTSYGDEENNFDTSYLDRICNEFMKAGSRGVSVFFSSGDSGVGGNRESTCPDGFYAVFPASCPYITSIGGTEFDSGAEVVADFAQYTNGVLTSPGGGYSNYFAAPSYNAKVTAAYAQSLPSSIQSQFNASGRGYPDLSLISVQFQTEVNGQVGTYLGTSASSPSTAGLFSVLNDYLHSQGKPVLGFLNPLLYSGKITSAINDITSGSNAGCDSNGFPAQQGWDAASGLGSFNFATLRSLV</sequence>
<feature type="active site" description="Charge relay system" evidence="8">
    <location>
        <position position="477"/>
    </location>
</feature>
<dbReference type="GO" id="GO:0006508">
    <property type="term" value="P:proteolysis"/>
    <property type="evidence" value="ECO:0007669"/>
    <property type="project" value="UniProtKB-KW"/>
</dbReference>
<dbReference type="InterPro" id="IPR015366">
    <property type="entry name" value="S53_propep"/>
</dbReference>
<evidence type="ECO:0000256" key="2">
    <source>
        <dbReference type="ARBA" id="ARBA00022670"/>
    </source>
</evidence>
<evidence type="ECO:0000313" key="11">
    <source>
        <dbReference type="EMBL" id="KAK8148370.1"/>
    </source>
</evidence>
<feature type="binding site" evidence="8">
    <location>
        <position position="541"/>
    </location>
    <ligand>
        <name>Ca(2+)</name>
        <dbReference type="ChEBI" id="CHEBI:29108"/>
    </ligand>
</feature>
<evidence type="ECO:0000259" key="10">
    <source>
        <dbReference type="PROSITE" id="PS51695"/>
    </source>
</evidence>
<feature type="active site" description="Charge relay system" evidence="8">
    <location>
        <position position="273"/>
    </location>
</feature>
<feature type="active site" description="Charge relay system" evidence="8">
    <location>
        <position position="269"/>
    </location>
</feature>
<name>A0AAW0S1N7_9HYPO</name>
<dbReference type="AlphaFoldDB" id="A0AAW0S1N7"/>
<dbReference type="PANTHER" id="PTHR14218:SF15">
    <property type="entry name" value="TRIPEPTIDYL-PEPTIDASE 1"/>
    <property type="match status" value="1"/>
</dbReference>
<keyword evidence="12" id="KW-1185">Reference proteome</keyword>
<evidence type="ECO:0000256" key="8">
    <source>
        <dbReference type="PROSITE-ProRule" id="PRU01032"/>
    </source>
</evidence>
<dbReference type="PANTHER" id="PTHR14218">
    <property type="entry name" value="PROTEASE S8 TRIPEPTIDYL PEPTIDASE I CLN2"/>
    <property type="match status" value="1"/>
</dbReference>
<evidence type="ECO:0000256" key="7">
    <source>
        <dbReference type="ARBA" id="ARBA00023145"/>
    </source>
</evidence>
<dbReference type="InterPro" id="IPR050819">
    <property type="entry name" value="Tripeptidyl-peptidase_I"/>
</dbReference>
<feature type="binding site" evidence="8">
    <location>
        <position position="521"/>
    </location>
    <ligand>
        <name>Ca(2+)</name>
        <dbReference type="ChEBI" id="CHEBI:29108"/>
    </ligand>
</feature>
<evidence type="ECO:0000256" key="5">
    <source>
        <dbReference type="ARBA" id="ARBA00022825"/>
    </source>
</evidence>
<dbReference type="CDD" id="cd04056">
    <property type="entry name" value="Peptidases_S53"/>
    <property type="match status" value="1"/>
</dbReference>
<evidence type="ECO:0000256" key="9">
    <source>
        <dbReference type="SAM" id="SignalP"/>
    </source>
</evidence>
<feature type="binding site" evidence="8">
    <location>
        <position position="539"/>
    </location>
    <ligand>
        <name>Ca(2+)</name>
        <dbReference type="ChEBI" id="CHEBI:29108"/>
    </ligand>
</feature>
<dbReference type="SMART" id="SM00944">
    <property type="entry name" value="Pro-kuma_activ"/>
    <property type="match status" value="1"/>
</dbReference>
<evidence type="ECO:0000256" key="3">
    <source>
        <dbReference type="ARBA" id="ARBA00022723"/>
    </source>
</evidence>
<evidence type="ECO:0000313" key="12">
    <source>
        <dbReference type="Proteomes" id="UP001397290"/>
    </source>
</evidence>
<dbReference type="GO" id="GO:0004252">
    <property type="term" value="F:serine-type endopeptidase activity"/>
    <property type="evidence" value="ECO:0007669"/>
    <property type="project" value="UniProtKB-UniRule"/>
</dbReference>
<gene>
    <name evidence="11" type="ORF">G3M48_010347</name>
</gene>
<keyword evidence="4 8" id="KW-0378">Hydrolase</keyword>
<dbReference type="PROSITE" id="PS51695">
    <property type="entry name" value="SEDOLISIN"/>
    <property type="match status" value="1"/>
</dbReference>
<comment type="subcellular location">
    <subcellularLocation>
        <location evidence="1">Secreted</location>
        <location evidence="1">Extracellular space</location>
    </subcellularLocation>
</comment>
<dbReference type="GO" id="GO:0008240">
    <property type="term" value="F:tripeptidyl-peptidase activity"/>
    <property type="evidence" value="ECO:0007669"/>
    <property type="project" value="TreeGrafter"/>
</dbReference>
<dbReference type="InterPro" id="IPR030400">
    <property type="entry name" value="Sedolisin_dom"/>
</dbReference>